<keyword evidence="5" id="KW-0479">Metal-binding</keyword>
<dbReference type="GO" id="GO:0046872">
    <property type="term" value="F:metal ion binding"/>
    <property type="evidence" value="ECO:0007669"/>
    <property type="project" value="UniProtKB-KW"/>
</dbReference>
<evidence type="ECO:0000256" key="10">
    <source>
        <dbReference type="ARBA" id="ARBA00023065"/>
    </source>
</evidence>
<keyword evidence="4" id="KW-0813">Transport</keyword>
<dbReference type="SUPFAM" id="SSF53807">
    <property type="entry name" value="Helical backbone' metal receptor"/>
    <property type="match status" value="1"/>
</dbReference>
<dbReference type="GO" id="GO:0006829">
    <property type="term" value="P:zinc ion transport"/>
    <property type="evidence" value="ECO:0007669"/>
    <property type="project" value="UniProtKB-KW"/>
</dbReference>
<comment type="subcellular location">
    <subcellularLocation>
        <location evidence="1">Periplasm</location>
    </subcellularLocation>
</comment>
<dbReference type="FunFam" id="3.40.50.1980:FF:000028">
    <property type="entry name" value="High-affinity zinc uptake system protein znuA"/>
    <property type="match status" value="1"/>
</dbReference>
<evidence type="ECO:0000256" key="7">
    <source>
        <dbReference type="ARBA" id="ARBA00022764"/>
    </source>
</evidence>
<evidence type="ECO:0000256" key="11">
    <source>
        <dbReference type="ARBA" id="ARBA00023157"/>
    </source>
</evidence>
<feature type="region of interest" description="Disordered" evidence="12">
    <location>
        <begin position="116"/>
        <end position="148"/>
    </location>
</feature>
<feature type="compositionally biased region" description="Basic and acidic residues" evidence="12">
    <location>
        <begin position="116"/>
        <end position="146"/>
    </location>
</feature>
<comment type="caution">
    <text evidence="13">The sequence shown here is derived from an EMBL/GenBank/DDBJ whole genome shotgun (WGS) entry which is preliminary data.</text>
</comment>
<keyword evidence="11" id="KW-1015">Disulfide bond</keyword>
<evidence type="ECO:0000256" key="9">
    <source>
        <dbReference type="ARBA" id="ARBA00022906"/>
    </source>
</evidence>
<accession>A0A0X3TSC0</accession>
<evidence type="ECO:0000256" key="4">
    <source>
        <dbReference type="ARBA" id="ARBA00022448"/>
    </source>
</evidence>
<dbReference type="Proteomes" id="UP000053791">
    <property type="component" value="Unassembled WGS sequence"/>
</dbReference>
<gene>
    <name evidence="13" type="ORF">AVO45_12595</name>
</gene>
<evidence type="ECO:0000256" key="8">
    <source>
        <dbReference type="ARBA" id="ARBA00022833"/>
    </source>
</evidence>
<evidence type="ECO:0000313" key="14">
    <source>
        <dbReference type="Proteomes" id="UP000053791"/>
    </source>
</evidence>
<proteinExistence type="inferred from homology"/>
<protein>
    <recommendedName>
        <fullName evidence="3">High-affinity zinc uptake system protein ZnuA</fullName>
    </recommendedName>
</protein>
<dbReference type="PANTHER" id="PTHR42953">
    <property type="entry name" value="HIGH-AFFINITY ZINC UPTAKE SYSTEM PROTEIN ZNUA-RELATED"/>
    <property type="match status" value="1"/>
</dbReference>
<evidence type="ECO:0000256" key="5">
    <source>
        <dbReference type="ARBA" id="ARBA00022723"/>
    </source>
</evidence>
<keyword evidence="14" id="KW-1185">Reference proteome</keyword>
<keyword evidence="10" id="KW-0406">Ion transport</keyword>
<dbReference type="PANTHER" id="PTHR42953:SF3">
    <property type="entry name" value="HIGH-AFFINITY ZINC UPTAKE SYSTEM PROTEIN ZNUA"/>
    <property type="match status" value="1"/>
</dbReference>
<dbReference type="CDD" id="cd01019">
    <property type="entry name" value="ZnuA"/>
    <property type="match status" value="1"/>
</dbReference>
<evidence type="ECO:0000256" key="3">
    <source>
        <dbReference type="ARBA" id="ARBA00015915"/>
    </source>
</evidence>
<sequence length="315" mass="34132">MLRFSLVAAVSVWAGAGVADVPRVATDIAPVHSLVSQVMEGVGAPDLILRPGASPHDYALRPSEARALQSADIVVWVGEALTPWMSKPLESLSPDAQKLELMEVEGTVLHDFRDLSEQEEEHGREEDHHEHDEHTDAHGHDHEGADPHVWLDPANARVWLTHIADALSELDPDNAPLYRKNAQAARDRLAGLEGDLAKRLSAMQGVGYISFHDAYQYFEKRFALEPVGTISLSDASTPGPARLAALRDRVAGSGVRCAFSEPQFDTRLFQAAIDGEPVKTYELDPLGVGLEPGAGLYPALLEKMAASFEACAKGE</sequence>
<dbReference type="GO" id="GO:0042597">
    <property type="term" value="C:periplasmic space"/>
    <property type="evidence" value="ECO:0007669"/>
    <property type="project" value="UniProtKB-SubCell"/>
</dbReference>
<keyword evidence="7" id="KW-0574">Periplasm</keyword>
<comment type="similarity">
    <text evidence="2">Belongs to the bacterial solute-binding protein 9 family.</text>
</comment>
<evidence type="ECO:0000313" key="13">
    <source>
        <dbReference type="EMBL" id="KUJ76150.1"/>
    </source>
</evidence>
<dbReference type="EMBL" id="LQBQ01000036">
    <property type="protein sequence ID" value="KUJ76150.1"/>
    <property type="molecule type" value="Genomic_DNA"/>
</dbReference>
<organism evidence="13 14">
    <name type="scientific">Ruegeria marisrubri</name>
    <dbReference type="NCBI Taxonomy" id="1685379"/>
    <lineage>
        <taxon>Bacteria</taxon>
        <taxon>Pseudomonadati</taxon>
        <taxon>Pseudomonadota</taxon>
        <taxon>Alphaproteobacteria</taxon>
        <taxon>Rhodobacterales</taxon>
        <taxon>Roseobacteraceae</taxon>
        <taxon>Ruegeria</taxon>
    </lineage>
</organism>
<evidence type="ECO:0000256" key="1">
    <source>
        <dbReference type="ARBA" id="ARBA00004418"/>
    </source>
</evidence>
<dbReference type="AlphaFoldDB" id="A0A0X3TSC0"/>
<dbReference type="RefSeq" id="WP_068348810.1">
    <property type="nucleotide sequence ID" value="NZ_LQBQ01000036.1"/>
</dbReference>
<keyword evidence="6" id="KW-0732">Signal</keyword>
<keyword evidence="9" id="KW-0864">Zinc transport</keyword>
<name>A0A0X3TSC0_9RHOB</name>
<dbReference type="InterPro" id="IPR050492">
    <property type="entry name" value="Bact_metal-bind_prot9"/>
</dbReference>
<dbReference type="Pfam" id="PF01297">
    <property type="entry name" value="ZnuA"/>
    <property type="match status" value="1"/>
</dbReference>
<dbReference type="STRING" id="1685379.AVO45_12595"/>
<reference evidence="13 14" key="1">
    <citation type="submission" date="2015-12" db="EMBL/GenBank/DDBJ databases">
        <authorList>
            <person name="Shamseldin A."/>
            <person name="Moawad H."/>
            <person name="Abd El-Rahim W.M."/>
            <person name="Sadowsky M.J."/>
        </authorList>
    </citation>
    <scope>NUCLEOTIDE SEQUENCE [LARGE SCALE GENOMIC DNA]</scope>
    <source>
        <strain evidence="13 14">ZGT118</strain>
    </source>
</reference>
<dbReference type="Gene3D" id="3.40.50.1980">
    <property type="entry name" value="Nitrogenase molybdenum iron protein domain"/>
    <property type="match status" value="2"/>
</dbReference>
<dbReference type="InterPro" id="IPR006127">
    <property type="entry name" value="ZnuA-like"/>
</dbReference>
<dbReference type="InterPro" id="IPR035520">
    <property type="entry name" value="ZnuA"/>
</dbReference>
<evidence type="ECO:0000256" key="12">
    <source>
        <dbReference type="SAM" id="MobiDB-lite"/>
    </source>
</evidence>
<keyword evidence="8" id="KW-0862">Zinc</keyword>
<evidence type="ECO:0000256" key="2">
    <source>
        <dbReference type="ARBA" id="ARBA00011028"/>
    </source>
</evidence>
<evidence type="ECO:0000256" key="6">
    <source>
        <dbReference type="ARBA" id="ARBA00022729"/>
    </source>
</evidence>